<evidence type="ECO:0000256" key="5">
    <source>
        <dbReference type="SAM" id="MobiDB-lite"/>
    </source>
</evidence>
<reference evidence="8 9" key="1">
    <citation type="submission" date="2021-04" db="EMBL/GenBank/DDBJ databases">
        <authorList>
            <person name="Ivanova A."/>
        </authorList>
    </citation>
    <scope>NUCLEOTIDE SEQUENCE [LARGE SCALE GENOMIC DNA]</scope>
    <source>
        <strain evidence="8 9">G18</strain>
    </source>
</reference>
<dbReference type="InterPro" id="IPR013249">
    <property type="entry name" value="RNA_pol_sigma70_r4_t2"/>
</dbReference>
<sequence length="595" mass="63922">MAMSEKSLAHILPELARCRYESVPDDALVNRYVHERDEGAFAELVQRHGAMVLAVCRRVLRNSADADDVFQATFMVLARKAGAIRPAGAVGQWLHGVAFRTAREALRRAARRRAKESRVVPREPIPEPVATDVRHVLDAELDRLPKTFAQVLILCDMEGRTRRDVAALLNLPEGTVASRLARAREMLAARLTRRGMGLTAGAVAAVLSADVGVAAPSELLARTASAAFEFGTGRLAESASPGALALVNAILRANGAQLKFLVAGLVVVVAAVGGWAAIGDSRPQPDSERASPTNGDAAKQTQPLAVPDPNATLRARLAGQWKVDGGTRDERPLTDWEKSGFRFDFNLSGALAVHRGLIRDQRAFTWAIEPNATPPALVLTPPDGNKAGAIRVAFELREGALTLSWDEPQLGRGSPRGVQAVNCRLVLSKVASADTPDKLVVAPAPQNVVGSRLAGSWDADTVLNGRLGLAAERAPRDPPSKTTLTFTSDPTTARNVPPAYRALFADKRVYLAGVMAVVGDSREPVRHRFLLIEHAGNALLVYFVPHDRDEWSCEEAATVMLVPGAEREKDLLFLSAFEAAPHAPVGGFRRASLKK</sequence>
<dbReference type="InterPro" id="IPR039425">
    <property type="entry name" value="RNA_pol_sigma-70-like"/>
</dbReference>
<gene>
    <name evidence="8" type="ORF">J8F10_04715</name>
</gene>
<comment type="caution">
    <text evidence="8">The sequence shown here is derived from an EMBL/GenBank/DDBJ whole genome shotgun (WGS) entry which is preliminary data.</text>
</comment>
<dbReference type="Gene3D" id="1.10.10.10">
    <property type="entry name" value="Winged helix-like DNA-binding domain superfamily/Winged helix DNA-binding domain"/>
    <property type="match status" value="1"/>
</dbReference>
<keyword evidence="3" id="KW-0731">Sigma factor</keyword>
<feature type="region of interest" description="Disordered" evidence="5">
    <location>
        <begin position="280"/>
        <end position="309"/>
    </location>
</feature>
<keyword evidence="2" id="KW-0805">Transcription regulation</keyword>
<feature type="domain" description="RNA polymerase sigma-70 region 2" evidence="6">
    <location>
        <begin position="44"/>
        <end position="112"/>
    </location>
</feature>
<evidence type="ECO:0000259" key="6">
    <source>
        <dbReference type="Pfam" id="PF04542"/>
    </source>
</evidence>
<name>A0ABS5BLN9_9BACT</name>
<accession>A0ABS5BLN9</accession>
<dbReference type="InterPro" id="IPR036388">
    <property type="entry name" value="WH-like_DNA-bd_sf"/>
</dbReference>
<proteinExistence type="inferred from homology"/>
<protein>
    <submittedName>
        <fullName evidence="8">RNA polymerase sigma factor</fullName>
    </submittedName>
</protein>
<keyword evidence="4" id="KW-0804">Transcription</keyword>
<dbReference type="InterPro" id="IPR014284">
    <property type="entry name" value="RNA_pol_sigma-70_dom"/>
</dbReference>
<dbReference type="EMBL" id="JAGKQQ010000001">
    <property type="protein sequence ID" value="MBP3954585.1"/>
    <property type="molecule type" value="Genomic_DNA"/>
</dbReference>
<evidence type="ECO:0000256" key="3">
    <source>
        <dbReference type="ARBA" id="ARBA00023082"/>
    </source>
</evidence>
<evidence type="ECO:0000256" key="4">
    <source>
        <dbReference type="ARBA" id="ARBA00023163"/>
    </source>
</evidence>
<dbReference type="Pfam" id="PF04542">
    <property type="entry name" value="Sigma70_r2"/>
    <property type="match status" value="1"/>
</dbReference>
<feature type="compositionally biased region" description="Polar residues" evidence="5">
    <location>
        <begin position="290"/>
        <end position="303"/>
    </location>
</feature>
<dbReference type="CDD" id="cd06171">
    <property type="entry name" value="Sigma70_r4"/>
    <property type="match status" value="1"/>
</dbReference>
<dbReference type="Proteomes" id="UP000676565">
    <property type="component" value="Unassembled WGS sequence"/>
</dbReference>
<feature type="domain" description="RNA polymerase sigma factor 70 region 4 type 2" evidence="7">
    <location>
        <begin position="137"/>
        <end position="187"/>
    </location>
</feature>
<dbReference type="InterPro" id="IPR013325">
    <property type="entry name" value="RNA_pol_sigma_r2"/>
</dbReference>
<keyword evidence="9" id="KW-1185">Reference proteome</keyword>
<dbReference type="SUPFAM" id="SSF88946">
    <property type="entry name" value="Sigma2 domain of RNA polymerase sigma factors"/>
    <property type="match status" value="1"/>
</dbReference>
<comment type="similarity">
    <text evidence="1">Belongs to the sigma-70 factor family. ECF subfamily.</text>
</comment>
<dbReference type="PANTHER" id="PTHR43133">
    <property type="entry name" value="RNA POLYMERASE ECF-TYPE SIGMA FACTO"/>
    <property type="match status" value="1"/>
</dbReference>
<evidence type="ECO:0000313" key="9">
    <source>
        <dbReference type="Proteomes" id="UP000676565"/>
    </source>
</evidence>
<dbReference type="Gene3D" id="1.10.1740.10">
    <property type="match status" value="1"/>
</dbReference>
<evidence type="ECO:0000256" key="2">
    <source>
        <dbReference type="ARBA" id="ARBA00023015"/>
    </source>
</evidence>
<dbReference type="InterPro" id="IPR013324">
    <property type="entry name" value="RNA_pol_sigma_r3/r4-like"/>
</dbReference>
<dbReference type="Pfam" id="PF08281">
    <property type="entry name" value="Sigma70_r4_2"/>
    <property type="match status" value="1"/>
</dbReference>
<evidence type="ECO:0000313" key="8">
    <source>
        <dbReference type="EMBL" id="MBP3954585.1"/>
    </source>
</evidence>
<organism evidence="8 9">
    <name type="scientific">Gemmata palustris</name>
    <dbReference type="NCBI Taxonomy" id="2822762"/>
    <lineage>
        <taxon>Bacteria</taxon>
        <taxon>Pseudomonadati</taxon>
        <taxon>Planctomycetota</taxon>
        <taxon>Planctomycetia</taxon>
        <taxon>Gemmatales</taxon>
        <taxon>Gemmataceae</taxon>
        <taxon>Gemmata</taxon>
    </lineage>
</organism>
<dbReference type="InterPro" id="IPR007627">
    <property type="entry name" value="RNA_pol_sigma70_r2"/>
</dbReference>
<evidence type="ECO:0000259" key="7">
    <source>
        <dbReference type="Pfam" id="PF08281"/>
    </source>
</evidence>
<dbReference type="NCBIfam" id="TIGR02937">
    <property type="entry name" value="sigma70-ECF"/>
    <property type="match status" value="1"/>
</dbReference>
<dbReference type="SUPFAM" id="SSF88659">
    <property type="entry name" value="Sigma3 and sigma4 domains of RNA polymerase sigma factors"/>
    <property type="match status" value="1"/>
</dbReference>
<evidence type="ECO:0000256" key="1">
    <source>
        <dbReference type="ARBA" id="ARBA00010641"/>
    </source>
</evidence>
<dbReference type="PANTHER" id="PTHR43133:SF51">
    <property type="entry name" value="RNA POLYMERASE SIGMA FACTOR"/>
    <property type="match status" value="1"/>
</dbReference>